<dbReference type="EMBL" id="JBAMIC010004070">
    <property type="protein sequence ID" value="KAK7087396.1"/>
    <property type="molecule type" value="Genomic_DNA"/>
</dbReference>
<feature type="domain" description="B box-type" evidence="7">
    <location>
        <begin position="94"/>
        <end position="140"/>
    </location>
</feature>
<evidence type="ECO:0000259" key="6">
    <source>
        <dbReference type="PROSITE" id="PS50089"/>
    </source>
</evidence>
<reference evidence="8 9" key="1">
    <citation type="submission" date="2024-02" db="EMBL/GenBank/DDBJ databases">
        <title>Chromosome-scale genome assembly of the rough periwinkle Littorina saxatilis.</title>
        <authorList>
            <person name="De Jode A."/>
            <person name="Faria R."/>
            <person name="Formenti G."/>
            <person name="Sims Y."/>
            <person name="Smith T.P."/>
            <person name="Tracey A."/>
            <person name="Wood J.M.D."/>
            <person name="Zagrodzka Z.B."/>
            <person name="Johannesson K."/>
            <person name="Butlin R.K."/>
            <person name="Leder E.H."/>
        </authorList>
    </citation>
    <scope>NUCLEOTIDE SEQUENCE [LARGE SCALE GENOMIC DNA]</scope>
    <source>
        <strain evidence="8">Snail1</strain>
        <tissue evidence="8">Muscle</tissue>
    </source>
</reference>
<dbReference type="Gene3D" id="2.120.10.30">
    <property type="entry name" value="TolB, C-terminal domain"/>
    <property type="match status" value="1"/>
</dbReference>
<evidence type="ECO:0000256" key="4">
    <source>
        <dbReference type="PROSITE-ProRule" id="PRU00024"/>
    </source>
</evidence>
<keyword evidence="1" id="KW-0479">Metal-binding</keyword>
<keyword evidence="9" id="KW-1185">Reference proteome</keyword>
<dbReference type="GO" id="GO:0008270">
    <property type="term" value="F:zinc ion binding"/>
    <property type="evidence" value="ECO:0007669"/>
    <property type="project" value="UniProtKB-KW"/>
</dbReference>
<evidence type="ECO:0000256" key="3">
    <source>
        <dbReference type="ARBA" id="ARBA00022833"/>
    </source>
</evidence>
<gene>
    <name evidence="8" type="ORF">V1264_021455</name>
</gene>
<evidence type="ECO:0000313" key="8">
    <source>
        <dbReference type="EMBL" id="KAK7087396.1"/>
    </source>
</evidence>
<dbReference type="CDD" id="cd19757">
    <property type="entry name" value="Bbox1"/>
    <property type="match status" value="1"/>
</dbReference>
<feature type="domain" description="RING-type" evidence="6">
    <location>
        <begin position="21"/>
        <end position="59"/>
    </location>
</feature>
<dbReference type="Proteomes" id="UP001374579">
    <property type="component" value="Unassembled WGS sequence"/>
</dbReference>
<dbReference type="AlphaFoldDB" id="A0AAN9AIC4"/>
<dbReference type="Gene3D" id="3.30.40.10">
    <property type="entry name" value="Zinc/RING finger domain, C3HC4 (zinc finger)"/>
    <property type="match status" value="1"/>
</dbReference>
<dbReference type="PROSITE" id="PS50119">
    <property type="entry name" value="ZF_BBOX"/>
    <property type="match status" value="1"/>
</dbReference>
<dbReference type="SUPFAM" id="SSF101898">
    <property type="entry name" value="NHL repeat"/>
    <property type="match status" value="1"/>
</dbReference>
<feature type="region of interest" description="Disordered" evidence="5">
    <location>
        <begin position="144"/>
        <end position="183"/>
    </location>
</feature>
<dbReference type="PROSITE" id="PS50089">
    <property type="entry name" value="ZF_RING_2"/>
    <property type="match status" value="1"/>
</dbReference>
<dbReference type="InterPro" id="IPR011042">
    <property type="entry name" value="6-blade_b-propeller_TolB-like"/>
</dbReference>
<comment type="caution">
    <text evidence="8">The sequence shown here is derived from an EMBL/GenBank/DDBJ whole genome shotgun (WGS) entry which is preliminary data.</text>
</comment>
<keyword evidence="2 4" id="KW-0863">Zinc-finger</keyword>
<keyword evidence="3" id="KW-0862">Zinc</keyword>
<dbReference type="InterPro" id="IPR001841">
    <property type="entry name" value="Znf_RING"/>
</dbReference>
<name>A0AAN9AIC4_9CAEN</name>
<protein>
    <submittedName>
        <fullName evidence="8">Uncharacterized protein</fullName>
    </submittedName>
</protein>
<evidence type="ECO:0000256" key="5">
    <source>
        <dbReference type="SAM" id="MobiDB-lite"/>
    </source>
</evidence>
<organism evidence="8 9">
    <name type="scientific">Littorina saxatilis</name>
    <dbReference type="NCBI Taxonomy" id="31220"/>
    <lineage>
        <taxon>Eukaryota</taxon>
        <taxon>Metazoa</taxon>
        <taxon>Spiralia</taxon>
        <taxon>Lophotrochozoa</taxon>
        <taxon>Mollusca</taxon>
        <taxon>Gastropoda</taxon>
        <taxon>Caenogastropoda</taxon>
        <taxon>Littorinimorpha</taxon>
        <taxon>Littorinoidea</taxon>
        <taxon>Littorinidae</taxon>
        <taxon>Littorina</taxon>
    </lineage>
</organism>
<dbReference type="SMART" id="SM00336">
    <property type="entry name" value="BBOX"/>
    <property type="match status" value="1"/>
</dbReference>
<dbReference type="InterPro" id="IPR013083">
    <property type="entry name" value="Znf_RING/FYVE/PHD"/>
</dbReference>
<evidence type="ECO:0000256" key="1">
    <source>
        <dbReference type="ARBA" id="ARBA00022723"/>
    </source>
</evidence>
<proteinExistence type="predicted"/>
<dbReference type="SUPFAM" id="SSF57850">
    <property type="entry name" value="RING/U-box"/>
    <property type="match status" value="1"/>
</dbReference>
<dbReference type="InterPro" id="IPR000315">
    <property type="entry name" value="Znf_B-box"/>
</dbReference>
<sequence>MAMASPVSFSTPDKTASFTDCRNCGCLCLGATILSCGHVTCRKCLRHLLQNNKLCPECKTNFPAKTEEVVSGWTEGLSAEFVLHDLVYQRLQDLSQQSCHVCQTKDATMICQDCLQMYCDTCSASHGKMRVSGDHVLQPLPRPLCNAPPGAPATTGNTHKPQSPKPTVTEVGEDSTTQTESDRQWVERQVQLLKRATRDVKEISLAAQHVYTLALQLAQMSERNAEVLEIYTDRLSNTKVTTDVDGVASVSGLNIANVKATVKALDLQKRLRDIRKACRENDVLVRLRTHCSRLMQTTDNSPDPMTATPRRVLETTAVADQDTETPYIHDVLTTRDGRLFMADLDNMMIKVAASPLSGEHTLPVLKLEKKPVYLSLLSKGLAAVTAFEKNIYLVDVSGHVTVKSHFKTSRQYRGVTDGPDDDTLLVSRCKDSGGSAGVDVIQRDGSLVRTVIDGDTLTGLERVSKICVVDGHVLIPDCGQDCVYRVEVSSGRLVEILTHPDLKGPVHTLADDDGNVYILCVDGESIVVCSCEGEWRRLLHGPQHGGGENSVPGSMCLTKSGIVVMWLKKKDDTVGFDKVIEYTLLEEENITPLKREGSIYDV</sequence>
<evidence type="ECO:0000256" key="2">
    <source>
        <dbReference type="ARBA" id="ARBA00022771"/>
    </source>
</evidence>
<accession>A0AAN9AIC4</accession>
<evidence type="ECO:0000313" key="9">
    <source>
        <dbReference type="Proteomes" id="UP001374579"/>
    </source>
</evidence>
<evidence type="ECO:0000259" key="7">
    <source>
        <dbReference type="PROSITE" id="PS50119"/>
    </source>
</evidence>